<dbReference type="RefSeq" id="WP_096039328.1">
    <property type="nucleotide sequence ID" value="NZ_CP023392.1"/>
</dbReference>
<dbReference type="Proteomes" id="UP000501945">
    <property type="component" value="Chromosome"/>
</dbReference>
<dbReference type="Gene3D" id="3.40.605.10">
    <property type="entry name" value="Aldehyde Dehydrogenase, Chain A, domain 1"/>
    <property type="match status" value="1"/>
</dbReference>
<evidence type="ECO:0000313" key="11">
    <source>
        <dbReference type="Proteomes" id="UP000501558"/>
    </source>
</evidence>
<name>A0A290PWG2_9LACT</name>
<dbReference type="InterPro" id="IPR015590">
    <property type="entry name" value="Aldehyde_DH_dom"/>
</dbReference>
<dbReference type="PANTHER" id="PTHR11063:SF8">
    <property type="entry name" value="DELTA-1-PYRROLINE-5-CARBOXYLATE SYNTHASE"/>
    <property type="match status" value="1"/>
</dbReference>
<reference evidence="11 12" key="1">
    <citation type="submission" date="2019-12" db="EMBL/GenBank/DDBJ databases">
        <title>Whole genome sequences of Lactococcus raffinolactis strains isolated from sewage.</title>
        <authorList>
            <person name="Ybazeta G."/>
            <person name="Ross M."/>
            <person name="Brabant-Kirwan D."/>
            <person name="Saleh M."/>
            <person name="Dillon J.A."/>
            <person name="Splinter K."/>
            <person name="Nokhbeh R."/>
        </authorList>
    </citation>
    <scope>NUCLEOTIDE SEQUENCE [LARGE SCALE GENOMIC DNA]</scope>
    <source>
        <strain evidence="10 11">Lr_19_14</strain>
        <strain evidence="9 12">Lr_19_5</strain>
    </source>
</reference>
<dbReference type="Pfam" id="PF00171">
    <property type="entry name" value="Aldedh"/>
    <property type="match status" value="1"/>
</dbReference>
<dbReference type="SUPFAM" id="SSF53720">
    <property type="entry name" value="ALDH-like"/>
    <property type="match status" value="1"/>
</dbReference>
<keyword evidence="2 7" id="KW-0028">Amino-acid biosynthesis</keyword>
<evidence type="ECO:0000256" key="3">
    <source>
        <dbReference type="ARBA" id="ARBA00022650"/>
    </source>
</evidence>
<dbReference type="NCBIfam" id="TIGR00407">
    <property type="entry name" value="proA"/>
    <property type="match status" value="1"/>
</dbReference>
<keyword evidence="7" id="KW-0963">Cytoplasm</keyword>
<dbReference type="InterPro" id="IPR016161">
    <property type="entry name" value="Ald_DH/histidinol_DH"/>
</dbReference>
<keyword evidence="3 7" id="KW-0641">Proline biosynthesis</keyword>
<dbReference type="EC" id="1.2.1.41" evidence="7"/>
<evidence type="ECO:0000313" key="10">
    <source>
        <dbReference type="EMBL" id="QIW58742.1"/>
    </source>
</evidence>
<dbReference type="PIRSF" id="PIRSF000151">
    <property type="entry name" value="GPR"/>
    <property type="match status" value="1"/>
</dbReference>
<dbReference type="STRING" id="1348633.GCA_001591765_00458"/>
<dbReference type="InterPro" id="IPR000965">
    <property type="entry name" value="GPR_dom"/>
</dbReference>
<accession>A0A290PWG2</accession>
<dbReference type="InterPro" id="IPR020593">
    <property type="entry name" value="G-glutamylP_reductase_CS"/>
</dbReference>
<dbReference type="HAMAP" id="MF_00412">
    <property type="entry name" value="ProA"/>
    <property type="match status" value="1"/>
</dbReference>
<keyword evidence="5 7" id="KW-0560">Oxidoreductase</keyword>
<dbReference type="PROSITE" id="PS01223">
    <property type="entry name" value="PROA"/>
    <property type="match status" value="1"/>
</dbReference>
<evidence type="ECO:0000256" key="7">
    <source>
        <dbReference type="HAMAP-Rule" id="MF_00412"/>
    </source>
</evidence>
<comment type="similarity">
    <text evidence="7">Belongs to the gamma-glutamyl phosphate reductase family.</text>
</comment>
<evidence type="ECO:0000256" key="5">
    <source>
        <dbReference type="ARBA" id="ARBA00023002"/>
    </source>
</evidence>
<dbReference type="EMBL" id="CP047628">
    <property type="protein sequence ID" value="QIW58742.1"/>
    <property type="molecule type" value="Genomic_DNA"/>
</dbReference>
<keyword evidence="11" id="KW-1185">Reference proteome</keyword>
<gene>
    <name evidence="7" type="primary">proA</name>
    <name evidence="10" type="ORF">GU334_07415</name>
    <name evidence="9" type="ORF">GU336_08305</name>
</gene>
<comment type="catalytic activity">
    <reaction evidence="6 7">
        <text>L-glutamate 5-semialdehyde + phosphate + NADP(+) = L-glutamyl 5-phosphate + NADPH + H(+)</text>
        <dbReference type="Rhea" id="RHEA:19541"/>
        <dbReference type="ChEBI" id="CHEBI:15378"/>
        <dbReference type="ChEBI" id="CHEBI:43474"/>
        <dbReference type="ChEBI" id="CHEBI:57783"/>
        <dbReference type="ChEBI" id="CHEBI:58066"/>
        <dbReference type="ChEBI" id="CHEBI:58274"/>
        <dbReference type="ChEBI" id="CHEBI:58349"/>
        <dbReference type="EC" id="1.2.1.41"/>
    </reaction>
</comment>
<evidence type="ECO:0000256" key="1">
    <source>
        <dbReference type="ARBA" id="ARBA00004985"/>
    </source>
</evidence>
<dbReference type="CDD" id="cd07079">
    <property type="entry name" value="ALDH_F18-19_ProA-GPR"/>
    <property type="match status" value="1"/>
</dbReference>
<dbReference type="KEGG" id="lrn:CMV25_01200"/>
<evidence type="ECO:0000259" key="8">
    <source>
        <dbReference type="Pfam" id="PF00171"/>
    </source>
</evidence>
<dbReference type="InterPro" id="IPR016162">
    <property type="entry name" value="Ald_DH_N"/>
</dbReference>
<dbReference type="GO" id="GO:0004350">
    <property type="term" value="F:glutamate-5-semialdehyde dehydrogenase activity"/>
    <property type="evidence" value="ECO:0007669"/>
    <property type="project" value="UniProtKB-UniRule"/>
</dbReference>
<evidence type="ECO:0000313" key="9">
    <source>
        <dbReference type="EMBL" id="QIW54139.1"/>
    </source>
</evidence>
<feature type="domain" description="Aldehyde dehydrogenase" evidence="8">
    <location>
        <begin position="7"/>
        <end position="282"/>
    </location>
</feature>
<dbReference type="EMBL" id="CP047616">
    <property type="protein sequence ID" value="QIW54139.1"/>
    <property type="molecule type" value="Genomic_DNA"/>
</dbReference>
<keyword evidence="4 7" id="KW-0521">NADP</keyword>
<comment type="subcellular location">
    <subcellularLocation>
        <location evidence="7">Cytoplasm</location>
    </subcellularLocation>
</comment>
<dbReference type="GO" id="GO:0055129">
    <property type="term" value="P:L-proline biosynthetic process"/>
    <property type="evidence" value="ECO:0007669"/>
    <property type="project" value="UniProtKB-UniRule"/>
</dbReference>
<evidence type="ECO:0000313" key="12">
    <source>
        <dbReference type="Proteomes" id="UP000501945"/>
    </source>
</evidence>
<dbReference type="InterPro" id="IPR016163">
    <property type="entry name" value="Ald_DH_C"/>
</dbReference>
<evidence type="ECO:0000256" key="6">
    <source>
        <dbReference type="ARBA" id="ARBA00049024"/>
    </source>
</evidence>
<organism evidence="9 12">
    <name type="scientific">Pseudolactococcus raffinolactis</name>
    <dbReference type="NCBI Taxonomy" id="1366"/>
    <lineage>
        <taxon>Bacteria</taxon>
        <taxon>Bacillati</taxon>
        <taxon>Bacillota</taxon>
        <taxon>Bacilli</taxon>
        <taxon>Lactobacillales</taxon>
        <taxon>Streptococcaceae</taxon>
        <taxon>Pseudolactococcus</taxon>
    </lineage>
</organism>
<dbReference type="GO" id="GO:0050661">
    <property type="term" value="F:NADP binding"/>
    <property type="evidence" value="ECO:0007669"/>
    <property type="project" value="InterPro"/>
</dbReference>
<dbReference type="Gene3D" id="3.40.309.10">
    <property type="entry name" value="Aldehyde Dehydrogenase, Chain A, domain 2"/>
    <property type="match status" value="1"/>
</dbReference>
<dbReference type="FunFam" id="3.40.309.10:FF:000006">
    <property type="entry name" value="Gamma-glutamyl phosphate reductase"/>
    <property type="match status" value="1"/>
</dbReference>
<evidence type="ECO:0000256" key="2">
    <source>
        <dbReference type="ARBA" id="ARBA00022605"/>
    </source>
</evidence>
<sequence length="413" mass="44695">MIETLGKHAKTAAFELAKYATLEKNQFLQQLAQALVDNTDGIISENAKDLANAEANGISQIMIDRLRLTPERIQDMAEGVRQVAALPDPVGQIINGYTNIDGLRILQKRVPLGVVGMIFESRPNVGVDAFALCFKTNNAVILRGGKDAIHSNKALVQVIKSALTAAGITEHAVGLVTDTSHEVAREMMQATDYLDVLIPRGGAGLIRTVKEQSRVPIIETGTGNVSIYVDEFADLEMATKIVINAKTQRPSVCNAAESLVVHEKIAAEFLPKLQTAINAVQQIDFKVDELAAELMVGQPALEADFGTEYLDYKMSVKVVSSIDQAIDHINHYSTKHSESIITDNLTNADQFQAQIDSAAVYVNASTRFTDGFVFGLGAEIGISTQKLHARGPMGLEALTSYKYLINGNGQTRG</sequence>
<evidence type="ECO:0000256" key="4">
    <source>
        <dbReference type="ARBA" id="ARBA00022857"/>
    </source>
</evidence>
<dbReference type="AlphaFoldDB" id="A0A290PWG2"/>
<proteinExistence type="inferred from homology"/>
<comment type="pathway">
    <text evidence="1 7">Amino-acid biosynthesis; L-proline biosynthesis; L-glutamate 5-semialdehyde from L-glutamate: step 2/2.</text>
</comment>
<dbReference type="NCBIfam" id="NF001221">
    <property type="entry name" value="PRK00197.1"/>
    <property type="match status" value="1"/>
</dbReference>
<dbReference type="Proteomes" id="UP000501558">
    <property type="component" value="Chromosome"/>
</dbReference>
<comment type="function">
    <text evidence="7">Catalyzes the NADPH-dependent reduction of L-glutamate 5-phosphate into L-glutamate 5-semialdehyde and phosphate. The product spontaneously undergoes cyclization to form 1-pyrroline-5-carboxylate.</text>
</comment>
<dbReference type="UniPathway" id="UPA00098">
    <property type="reaction ID" value="UER00360"/>
</dbReference>
<protein>
    <recommendedName>
        <fullName evidence="7">Gamma-glutamyl phosphate reductase</fullName>
        <shortName evidence="7">GPR</shortName>
        <ecNumber evidence="7">1.2.1.41</ecNumber>
    </recommendedName>
    <alternativeName>
        <fullName evidence="7">Glutamate-5-semialdehyde dehydrogenase</fullName>
    </alternativeName>
    <alternativeName>
        <fullName evidence="7">Glutamyl-gamma-semialdehyde dehydrogenase</fullName>
        <shortName evidence="7">GSA dehydrogenase</shortName>
    </alternativeName>
</protein>
<dbReference type="PANTHER" id="PTHR11063">
    <property type="entry name" value="GLUTAMATE SEMIALDEHYDE DEHYDROGENASE"/>
    <property type="match status" value="1"/>
</dbReference>
<dbReference type="GO" id="GO:0005737">
    <property type="term" value="C:cytoplasm"/>
    <property type="evidence" value="ECO:0007669"/>
    <property type="project" value="UniProtKB-SubCell"/>
</dbReference>
<dbReference type="InterPro" id="IPR012134">
    <property type="entry name" value="Glu-5-SA_DH"/>
</dbReference>